<dbReference type="AlphaFoldDB" id="A0A1Y2JM38"/>
<proteinExistence type="predicted"/>
<evidence type="ECO:0000313" key="1">
    <source>
        <dbReference type="EMBL" id="OSJ29710.1"/>
    </source>
</evidence>
<reference evidence="1 2" key="1">
    <citation type="submission" date="2017-03" db="EMBL/GenBank/DDBJ databases">
        <title>Whole genome sequences of fourteen strains of Bradyrhizobium canariense and one strain of Bradyrhizobium japonicum isolated from Lupinus (Papilionoideae: Genisteae) species in Algeria.</title>
        <authorList>
            <person name="Crovadore J."/>
            <person name="Chekireb D."/>
            <person name="Brachmann A."/>
            <person name="Chablais R."/>
            <person name="Cochard B."/>
            <person name="Lefort F."/>
        </authorList>
    </citation>
    <scope>NUCLEOTIDE SEQUENCE [LARGE SCALE GENOMIC DNA]</scope>
    <source>
        <strain evidence="1 2">UBMA197</strain>
    </source>
</reference>
<evidence type="ECO:0000313" key="2">
    <source>
        <dbReference type="Proteomes" id="UP000193335"/>
    </source>
</evidence>
<dbReference type="EMBL" id="NAFL01000264">
    <property type="protein sequence ID" value="OSJ29710.1"/>
    <property type="molecule type" value="Genomic_DNA"/>
</dbReference>
<sequence>MPFRAPHVSFVSFAVEVQSSGVTQVMIVETDLHLNPRHPAYNRLAVTQLIIAAEAYTHANVEGPSSIRLISTRSGEI</sequence>
<protein>
    <submittedName>
        <fullName evidence="1">Uncharacterized protein</fullName>
    </submittedName>
</protein>
<organism evidence="1 2">
    <name type="scientific">Bradyrhizobium japonicum</name>
    <dbReference type="NCBI Taxonomy" id="375"/>
    <lineage>
        <taxon>Bacteria</taxon>
        <taxon>Pseudomonadati</taxon>
        <taxon>Pseudomonadota</taxon>
        <taxon>Alphaproteobacteria</taxon>
        <taxon>Hyphomicrobiales</taxon>
        <taxon>Nitrobacteraceae</taxon>
        <taxon>Bradyrhizobium</taxon>
    </lineage>
</organism>
<name>A0A1Y2JM38_BRAJP</name>
<gene>
    <name evidence="1" type="ORF">BSZ19_26285</name>
</gene>
<dbReference type="Proteomes" id="UP000193335">
    <property type="component" value="Unassembled WGS sequence"/>
</dbReference>
<comment type="caution">
    <text evidence="1">The sequence shown here is derived from an EMBL/GenBank/DDBJ whole genome shotgun (WGS) entry which is preliminary data.</text>
</comment>
<accession>A0A1Y2JM38</accession>